<gene>
    <name evidence="6" type="ORF">HDU87_000676</name>
</gene>
<accession>A0AAD5XU41</accession>
<feature type="domain" description="Ketosynthase family 3 (KS3)" evidence="5">
    <location>
        <begin position="1"/>
        <end position="331"/>
    </location>
</feature>
<proteinExistence type="inferred from homology"/>
<evidence type="ECO:0000256" key="4">
    <source>
        <dbReference type="RuleBase" id="RU003694"/>
    </source>
</evidence>
<dbReference type="PROSITE" id="PS52004">
    <property type="entry name" value="KS3_2"/>
    <property type="match status" value="1"/>
</dbReference>
<keyword evidence="2" id="KW-0597">Phosphoprotein</keyword>
<evidence type="ECO:0000256" key="2">
    <source>
        <dbReference type="ARBA" id="ARBA00022553"/>
    </source>
</evidence>
<dbReference type="GO" id="GO:0004315">
    <property type="term" value="F:3-oxoacyl-[acyl-carrier-protein] synthase activity"/>
    <property type="evidence" value="ECO:0007669"/>
    <property type="project" value="InterPro"/>
</dbReference>
<keyword evidence="3 4" id="KW-0808">Transferase</keyword>
<dbReference type="PROSITE" id="PS00606">
    <property type="entry name" value="KS3_1"/>
    <property type="match status" value="1"/>
</dbReference>
<dbReference type="InterPro" id="IPR014031">
    <property type="entry name" value="Ketoacyl_synth_C"/>
</dbReference>
<dbReference type="InterPro" id="IPR020841">
    <property type="entry name" value="PKS_Beta-ketoAc_synthase_dom"/>
</dbReference>
<reference evidence="6" key="1">
    <citation type="submission" date="2020-05" db="EMBL/GenBank/DDBJ databases">
        <title>Phylogenomic resolution of chytrid fungi.</title>
        <authorList>
            <person name="Stajich J.E."/>
            <person name="Amses K."/>
            <person name="Simmons R."/>
            <person name="Seto K."/>
            <person name="Myers J."/>
            <person name="Bonds A."/>
            <person name="Quandt C.A."/>
            <person name="Barry K."/>
            <person name="Liu P."/>
            <person name="Grigoriev I."/>
            <person name="Longcore J.E."/>
            <person name="James T.Y."/>
        </authorList>
    </citation>
    <scope>NUCLEOTIDE SEQUENCE</scope>
    <source>
        <strain evidence="6">JEL0379</strain>
    </source>
</reference>
<dbReference type="SMART" id="SM00825">
    <property type="entry name" value="PKS_KS"/>
    <property type="match status" value="1"/>
</dbReference>
<evidence type="ECO:0000256" key="1">
    <source>
        <dbReference type="ARBA" id="ARBA00022450"/>
    </source>
</evidence>
<dbReference type="GO" id="GO:0006633">
    <property type="term" value="P:fatty acid biosynthetic process"/>
    <property type="evidence" value="ECO:0007669"/>
    <property type="project" value="InterPro"/>
</dbReference>
<organism evidence="6 7">
    <name type="scientific">Geranomyces variabilis</name>
    <dbReference type="NCBI Taxonomy" id="109894"/>
    <lineage>
        <taxon>Eukaryota</taxon>
        <taxon>Fungi</taxon>
        <taxon>Fungi incertae sedis</taxon>
        <taxon>Chytridiomycota</taxon>
        <taxon>Chytridiomycota incertae sedis</taxon>
        <taxon>Chytridiomycetes</taxon>
        <taxon>Spizellomycetales</taxon>
        <taxon>Powellomycetaceae</taxon>
        <taxon>Geranomyces</taxon>
    </lineage>
</organism>
<dbReference type="CDD" id="cd00833">
    <property type="entry name" value="PKS"/>
    <property type="match status" value="1"/>
</dbReference>
<protein>
    <recommendedName>
        <fullName evidence="5">Ketosynthase family 3 (KS3) domain-containing protein</fullName>
    </recommendedName>
</protein>
<dbReference type="SUPFAM" id="SSF53901">
    <property type="entry name" value="Thiolase-like"/>
    <property type="match status" value="2"/>
</dbReference>
<comment type="caution">
    <text evidence="6">The sequence shown here is derived from an EMBL/GenBank/DDBJ whole genome shotgun (WGS) entry which is preliminary data.</text>
</comment>
<sequence>MLGSVLRTVAEPLNAAVYFGAPVNSWISSSKQNAATDPVTQRYPHLLDGTVSSRAAYHLKLNGPNLTVNTACSSALVALSLAIETLRADKASIAVVGGVSVDFPQEGYATAADGRSLFSPSGICRPLDAGSDGAVPGDAMTAVVLKRASDARRDGNRIYAVVKGVEVLADGEGRTGYNTPHPTGQVRTIERALRGANVSADQIGYVEMHASGTMMGDAIEFEALRKALGPGRNGGAPTVIASNKGNFGNTMAASGLVSLIKVAFSLHNKVIPPMPSTFTKEPNPLLELGNRFVIPATAMPMRMLEERSERCFAGVTSLGYGGVNVHTVLASATE</sequence>
<evidence type="ECO:0000313" key="7">
    <source>
        <dbReference type="Proteomes" id="UP001212152"/>
    </source>
</evidence>
<dbReference type="PANTHER" id="PTHR43775:SF37">
    <property type="entry name" value="SI:DKEY-61P9.11"/>
    <property type="match status" value="1"/>
</dbReference>
<dbReference type="GO" id="GO:0004312">
    <property type="term" value="F:fatty acid synthase activity"/>
    <property type="evidence" value="ECO:0007669"/>
    <property type="project" value="TreeGrafter"/>
</dbReference>
<dbReference type="AlphaFoldDB" id="A0AAD5XU41"/>
<evidence type="ECO:0000313" key="6">
    <source>
        <dbReference type="EMBL" id="KAJ3181658.1"/>
    </source>
</evidence>
<evidence type="ECO:0000259" key="5">
    <source>
        <dbReference type="PROSITE" id="PS52004"/>
    </source>
</evidence>
<dbReference type="Proteomes" id="UP001212152">
    <property type="component" value="Unassembled WGS sequence"/>
</dbReference>
<keyword evidence="1" id="KW-0596">Phosphopantetheine</keyword>
<dbReference type="InterPro" id="IPR016039">
    <property type="entry name" value="Thiolase-like"/>
</dbReference>
<dbReference type="Pfam" id="PF02801">
    <property type="entry name" value="Ketoacyl-synt_C"/>
    <property type="match status" value="1"/>
</dbReference>
<dbReference type="Pfam" id="PF00109">
    <property type="entry name" value="ketoacyl-synt"/>
    <property type="match status" value="1"/>
</dbReference>
<dbReference type="GO" id="GO:0005886">
    <property type="term" value="C:plasma membrane"/>
    <property type="evidence" value="ECO:0007669"/>
    <property type="project" value="TreeGrafter"/>
</dbReference>
<dbReference type="EMBL" id="JADGJQ010000011">
    <property type="protein sequence ID" value="KAJ3181658.1"/>
    <property type="molecule type" value="Genomic_DNA"/>
</dbReference>
<name>A0AAD5XU41_9FUNG</name>
<dbReference type="Gene3D" id="3.40.47.10">
    <property type="match status" value="1"/>
</dbReference>
<dbReference type="InterPro" id="IPR018201">
    <property type="entry name" value="Ketoacyl_synth_AS"/>
</dbReference>
<dbReference type="InterPro" id="IPR050091">
    <property type="entry name" value="PKS_NRPS_Biosynth_Enz"/>
</dbReference>
<dbReference type="PANTHER" id="PTHR43775">
    <property type="entry name" value="FATTY ACID SYNTHASE"/>
    <property type="match status" value="1"/>
</dbReference>
<evidence type="ECO:0000256" key="3">
    <source>
        <dbReference type="ARBA" id="ARBA00022679"/>
    </source>
</evidence>
<keyword evidence="7" id="KW-1185">Reference proteome</keyword>
<dbReference type="InterPro" id="IPR014030">
    <property type="entry name" value="Ketoacyl_synth_N"/>
</dbReference>
<dbReference type="GO" id="GO:0005737">
    <property type="term" value="C:cytoplasm"/>
    <property type="evidence" value="ECO:0007669"/>
    <property type="project" value="TreeGrafter"/>
</dbReference>
<comment type="similarity">
    <text evidence="4">Belongs to the thiolase-like superfamily. Beta-ketoacyl-ACP synthases family.</text>
</comment>